<sequence length="43" mass="4980">MQQTQDRPIQPSSEKLPYERPVLQRHGNWQTVMLAQSFPLGEG</sequence>
<evidence type="ECO:0000313" key="2">
    <source>
        <dbReference type="EMBL" id="GEM45565.1"/>
    </source>
</evidence>
<dbReference type="RefSeq" id="WP_281292439.1">
    <property type="nucleotide sequence ID" value="NZ_BJXB01000004.1"/>
</dbReference>
<evidence type="ECO:0000256" key="1">
    <source>
        <dbReference type="SAM" id="MobiDB-lite"/>
    </source>
</evidence>
<dbReference type="AlphaFoldDB" id="A0A511MY97"/>
<proteinExistence type="predicted"/>
<accession>A0A511MY97</accession>
<feature type="region of interest" description="Disordered" evidence="1">
    <location>
        <begin position="1"/>
        <end position="20"/>
    </location>
</feature>
<comment type="caution">
    <text evidence="2">The sequence shown here is derived from an EMBL/GenBank/DDBJ whole genome shotgun (WGS) entry which is preliminary data.</text>
</comment>
<evidence type="ECO:0000313" key="3">
    <source>
        <dbReference type="Proteomes" id="UP000321306"/>
    </source>
</evidence>
<gene>
    <name evidence="2" type="ORF">DC3_12000</name>
</gene>
<dbReference type="EMBL" id="BJXB01000004">
    <property type="protein sequence ID" value="GEM45565.1"/>
    <property type="molecule type" value="Genomic_DNA"/>
</dbReference>
<protein>
    <submittedName>
        <fullName evidence="2">Uncharacterized protein</fullName>
    </submittedName>
</protein>
<keyword evidence="3" id="KW-1185">Reference proteome</keyword>
<reference evidence="2 3" key="1">
    <citation type="submission" date="2019-07" db="EMBL/GenBank/DDBJ databases">
        <title>Whole genome shotgun sequence of Deinococcus cellulosilyticus NBRC 106333.</title>
        <authorList>
            <person name="Hosoyama A."/>
            <person name="Uohara A."/>
            <person name="Ohji S."/>
            <person name="Ichikawa N."/>
        </authorList>
    </citation>
    <scope>NUCLEOTIDE SEQUENCE [LARGE SCALE GENOMIC DNA]</scope>
    <source>
        <strain evidence="2 3">NBRC 106333</strain>
    </source>
</reference>
<name>A0A511MY97_DEIC1</name>
<feature type="compositionally biased region" description="Polar residues" evidence="1">
    <location>
        <begin position="1"/>
        <end position="13"/>
    </location>
</feature>
<organism evidence="2 3">
    <name type="scientific">Deinococcus cellulosilyticus (strain DSM 18568 / NBRC 106333 / KACC 11606 / 5516J-15)</name>
    <dbReference type="NCBI Taxonomy" id="1223518"/>
    <lineage>
        <taxon>Bacteria</taxon>
        <taxon>Thermotogati</taxon>
        <taxon>Deinococcota</taxon>
        <taxon>Deinococci</taxon>
        <taxon>Deinococcales</taxon>
        <taxon>Deinococcaceae</taxon>
        <taxon>Deinococcus</taxon>
    </lineage>
</organism>
<dbReference type="Proteomes" id="UP000321306">
    <property type="component" value="Unassembled WGS sequence"/>
</dbReference>